<sequence length="276" mass="32112">MAITNNNTAIISKLTNLELSIQISLSGLSFCILHRDNNSISTLKEVRFKKKLNPLELLQELKACFDTEPMLKNKFEAVNIIHDNELSTLVPKAIFNEGAIADYLKFNSKILKSDFVTFDAIERNQSVNVYIPYVNINNYIFDLFGDFTYKHASTVLIETILESDKNTLEPKFYINVNHNRFQIIIVNEGKLQFYNSFEYATKEDFIYYILFTAEQLKYNPETLKLILLGHVIKDDALYNIAYKYIRHVSFGDKKNNYVFTEKQKTNHSNFTLTNSF</sequence>
<comment type="caution">
    <text evidence="1">The sequence shown here is derived from an EMBL/GenBank/DDBJ whole genome shotgun (WGS) entry which is preliminary data.</text>
</comment>
<protein>
    <submittedName>
        <fullName evidence="1">Uncharacterized protein DUF3822</fullName>
    </submittedName>
</protein>
<accession>A0A4R8MFT1</accession>
<dbReference type="Gene3D" id="3.30.420.250">
    <property type="match status" value="1"/>
</dbReference>
<dbReference type="Proteomes" id="UP000294824">
    <property type="component" value="Unassembled WGS sequence"/>
</dbReference>
<dbReference type="AlphaFoldDB" id="A0A4R8MFT1"/>
<organism evidence="1 2">
    <name type="scientific">Algibacter lectus</name>
    <dbReference type="NCBI Taxonomy" id="221126"/>
    <lineage>
        <taxon>Bacteria</taxon>
        <taxon>Pseudomonadati</taxon>
        <taxon>Bacteroidota</taxon>
        <taxon>Flavobacteriia</taxon>
        <taxon>Flavobacteriales</taxon>
        <taxon>Flavobacteriaceae</taxon>
        <taxon>Algibacter</taxon>
    </lineage>
</organism>
<dbReference type="InterPro" id="IPR024213">
    <property type="entry name" value="DUF3822"/>
</dbReference>
<reference evidence="1 2" key="1">
    <citation type="submission" date="2019-03" db="EMBL/GenBank/DDBJ databases">
        <title>Genomic Encyclopedia of Type Strains, Phase III (KMG-III): the genomes of soil and plant-associated and newly described type strains.</title>
        <authorList>
            <person name="Whitman W."/>
        </authorList>
    </citation>
    <scope>NUCLEOTIDE SEQUENCE [LARGE SCALE GENOMIC DNA]</scope>
    <source>
        <strain evidence="1 2">CECT 8301</strain>
    </source>
</reference>
<dbReference type="Pfam" id="PF12864">
    <property type="entry name" value="DUF3822"/>
    <property type="match status" value="1"/>
</dbReference>
<proteinExistence type="predicted"/>
<dbReference type="RefSeq" id="WP_133966085.1">
    <property type="nucleotide sequence ID" value="NZ_SORL01000007.1"/>
</dbReference>
<evidence type="ECO:0000313" key="1">
    <source>
        <dbReference type="EMBL" id="TDY63888.1"/>
    </source>
</evidence>
<name>A0A4R8MFT1_9FLAO</name>
<dbReference type="Gene3D" id="3.30.420.260">
    <property type="match status" value="1"/>
</dbReference>
<dbReference type="EMBL" id="SORL01000007">
    <property type="protein sequence ID" value="TDY63888.1"/>
    <property type="molecule type" value="Genomic_DNA"/>
</dbReference>
<keyword evidence="2" id="KW-1185">Reference proteome</keyword>
<gene>
    <name evidence="1" type="ORF">DFQ06_0782</name>
</gene>
<evidence type="ECO:0000313" key="2">
    <source>
        <dbReference type="Proteomes" id="UP000294824"/>
    </source>
</evidence>
<dbReference type="CDD" id="cd24013">
    <property type="entry name" value="ASKHA_ATPase_BT3980-like"/>
    <property type="match status" value="1"/>
</dbReference>